<accession>A0A1H4JDJ2</accession>
<proteinExistence type="predicted"/>
<evidence type="ECO:0000313" key="1">
    <source>
        <dbReference type="EMBL" id="SDR90232.1"/>
    </source>
</evidence>
<reference evidence="2 3" key="2">
    <citation type="submission" date="2016-10" db="EMBL/GenBank/DDBJ databases">
        <authorList>
            <person name="de Groot N.N."/>
        </authorList>
    </citation>
    <scope>NUCLEOTIDE SEQUENCE [LARGE SCALE GENOMIC DNA]</scope>
    <source>
        <strain evidence="2 3">MAR_2009_71</strain>
    </source>
</reference>
<sequence>MIIDNLKLHITCIQIHIWNNLKEFARKYKKAYYSSFLL</sequence>
<dbReference type="Proteomes" id="UP000199574">
    <property type="component" value="Chromosome I"/>
</dbReference>
<gene>
    <name evidence="2" type="ORF">SAMN05192540_0311</name>
    <name evidence="1" type="ORF">SAMN05192545_0387</name>
</gene>
<dbReference type="Proteomes" id="UP000183038">
    <property type="component" value="Unassembled WGS sequence"/>
</dbReference>
<organism evidence="2 3">
    <name type="scientific">Maribacter dokdonensis</name>
    <dbReference type="NCBI Taxonomy" id="320912"/>
    <lineage>
        <taxon>Bacteria</taxon>
        <taxon>Pseudomonadati</taxon>
        <taxon>Bacteroidota</taxon>
        <taxon>Flavobacteriia</taxon>
        <taxon>Flavobacteriales</taxon>
        <taxon>Flavobacteriaceae</taxon>
        <taxon>Maribacter</taxon>
    </lineage>
</organism>
<protein>
    <submittedName>
        <fullName evidence="2">Uncharacterized protein</fullName>
    </submittedName>
</protein>
<dbReference type="EMBL" id="FNTB01000001">
    <property type="protein sequence ID" value="SEB44429.1"/>
    <property type="molecule type" value="Genomic_DNA"/>
</dbReference>
<evidence type="ECO:0000313" key="2">
    <source>
        <dbReference type="EMBL" id="SEB44429.1"/>
    </source>
</evidence>
<dbReference type="EMBL" id="LT629754">
    <property type="protein sequence ID" value="SDR90232.1"/>
    <property type="molecule type" value="Genomic_DNA"/>
</dbReference>
<name>A0A1H4JDJ2_9FLAO</name>
<evidence type="ECO:0000313" key="3">
    <source>
        <dbReference type="Proteomes" id="UP000183038"/>
    </source>
</evidence>
<keyword evidence="4" id="KW-1185">Reference proteome</keyword>
<reference evidence="1 4" key="1">
    <citation type="submission" date="2016-10" db="EMBL/GenBank/DDBJ databases">
        <authorList>
            <person name="Varghese N."/>
            <person name="Submissions S."/>
        </authorList>
    </citation>
    <scope>NUCLEOTIDE SEQUENCE [LARGE SCALE GENOMIC DNA]</scope>
    <source>
        <strain evidence="1 4">MAR_2009_60</strain>
    </source>
</reference>
<dbReference type="AlphaFoldDB" id="A0A1H4JDJ2"/>
<evidence type="ECO:0000313" key="4">
    <source>
        <dbReference type="Proteomes" id="UP000199574"/>
    </source>
</evidence>